<reference evidence="1" key="1">
    <citation type="submission" date="2022-08" db="EMBL/GenBank/DDBJ databases">
        <title>Genome Sequence of Lecanicillium fungicola.</title>
        <authorList>
            <person name="Buettner E."/>
        </authorList>
    </citation>
    <scope>NUCLEOTIDE SEQUENCE</scope>
    <source>
        <strain evidence="1">Babe33</strain>
    </source>
</reference>
<name>A0ACC1N0S7_9HYPO</name>
<evidence type="ECO:0000313" key="1">
    <source>
        <dbReference type="EMBL" id="KAJ2972054.1"/>
    </source>
</evidence>
<keyword evidence="2" id="KW-1185">Reference proteome</keyword>
<accession>A0ACC1N0S7</accession>
<protein>
    <submittedName>
        <fullName evidence="1">Uncharacterized protein</fullName>
    </submittedName>
</protein>
<organism evidence="1 2">
    <name type="scientific">Zarea fungicola</name>
    <dbReference type="NCBI Taxonomy" id="93591"/>
    <lineage>
        <taxon>Eukaryota</taxon>
        <taxon>Fungi</taxon>
        <taxon>Dikarya</taxon>
        <taxon>Ascomycota</taxon>
        <taxon>Pezizomycotina</taxon>
        <taxon>Sordariomycetes</taxon>
        <taxon>Hypocreomycetidae</taxon>
        <taxon>Hypocreales</taxon>
        <taxon>Cordycipitaceae</taxon>
        <taxon>Zarea</taxon>
    </lineage>
</organism>
<comment type="caution">
    <text evidence="1">The sequence shown here is derived from an EMBL/GenBank/DDBJ whole genome shotgun (WGS) entry which is preliminary data.</text>
</comment>
<sequence length="201" mass="22630">MPRPHQANRVSSRRKRQQHSRCRAAAFKQSKMLQACQEQVVEMTPQQSLSHLNQLRDTEIAPVAAIQGVQADERSSAFRVGHGGGIDDLRMDDAFMDSPTQPSPLPQEIIPQIESLIKKIHIEMNREKSQPYKAVPSAQEGATEADCDKTNLASVREELASMREKLASRGKELIHSSKTAEKLAHLRRQLLPLVDAYQFRD</sequence>
<gene>
    <name evidence="1" type="ORF">NQ176_g7376</name>
</gene>
<proteinExistence type="predicted"/>
<evidence type="ECO:0000313" key="2">
    <source>
        <dbReference type="Proteomes" id="UP001143910"/>
    </source>
</evidence>
<dbReference type="EMBL" id="JANJQO010001223">
    <property type="protein sequence ID" value="KAJ2972054.1"/>
    <property type="molecule type" value="Genomic_DNA"/>
</dbReference>
<dbReference type="Proteomes" id="UP001143910">
    <property type="component" value="Unassembled WGS sequence"/>
</dbReference>